<evidence type="ECO:0000256" key="1">
    <source>
        <dbReference type="SAM" id="MobiDB-lite"/>
    </source>
</evidence>
<name>A0A512DA64_9CELL</name>
<dbReference type="Proteomes" id="UP000321181">
    <property type="component" value="Unassembled WGS sequence"/>
</dbReference>
<evidence type="ECO:0000313" key="3">
    <source>
        <dbReference type="Proteomes" id="UP000321181"/>
    </source>
</evidence>
<gene>
    <name evidence="2" type="ORF">CAE01nite_10700</name>
</gene>
<evidence type="ECO:0000313" key="2">
    <source>
        <dbReference type="EMBL" id="GEO33345.1"/>
    </source>
</evidence>
<feature type="compositionally biased region" description="Acidic residues" evidence="1">
    <location>
        <begin position="81"/>
        <end position="96"/>
    </location>
</feature>
<protein>
    <submittedName>
        <fullName evidence="2">Uncharacterized protein</fullName>
    </submittedName>
</protein>
<dbReference type="RefSeq" id="WP_146901081.1">
    <property type="nucleotide sequence ID" value="NZ_BAAARM010000002.1"/>
</dbReference>
<proteinExistence type="predicted"/>
<keyword evidence="3" id="KW-1185">Reference proteome</keyword>
<dbReference type="EMBL" id="BJYY01000007">
    <property type="protein sequence ID" value="GEO33345.1"/>
    <property type="molecule type" value="Genomic_DNA"/>
</dbReference>
<sequence length="96" mass="10756">MATVRRAGVRTNHSKSVPLRARRRSRSTSWHRAPGSARAPRWAHDARIDRLGRADAVPVADRLTRTLGDRRAHRGTSVPDTDPDVDIDIDIDDRAD</sequence>
<accession>A0A512DA64</accession>
<feature type="region of interest" description="Disordered" evidence="1">
    <location>
        <begin position="1"/>
        <end position="38"/>
    </location>
</feature>
<feature type="region of interest" description="Disordered" evidence="1">
    <location>
        <begin position="68"/>
        <end position="96"/>
    </location>
</feature>
<dbReference type="AlphaFoldDB" id="A0A512DA64"/>
<reference evidence="2 3" key="1">
    <citation type="submission" date="2019-07" db="EMBL/GenBank/DDBJ databases">
        <title>Whole genome shotgun sequence of Cellulomonas aerilata NBRC 106308.</title>
        <authorList>
            <person name="Hosoyama A."/>
            <person name="Uohara A."/>
            <person name="Ohji S."/>
            <person name="Ichikawa N."/>
        </authorList>
    </citation>
    <scope>NUCLEOTIDE SEQUENCE [LARGE SCALE GENOMIC DNA]</scope>
    <source>
        <strain evidence="2 3">NBRC 106308</strain>
    </source>
</reference>
<comment type="caution">
    <text evidence="2">The sequence shown here is derived from an EMBL/GenBank/DDBJ whole genome shotgun (WGS) entry which is preliminary data.</text>
</comment>
<organism evidence="2 3">
    <name type="scientific">Cellulomonas aerilata</name>
    <dbReference type="NCBI Taxonomy" id="515326"/>
    <lineage>
        <taxon>Bacteria</taxon>
        <taxon>Bacillati</taxon>
        <taxon>Actinomycetota</taxon>
        <taxon>Actinomycetes</taxon>
        <taxon>Micrococcales</taxon>
        <taxon>Cellulomonadaceae</taxon>
        <taxon>Cellulomonas</taxon>
    </lineage>
</organism>